<gene>
    <name evidence="1" type="primary">66</name>
    <name evidence="1" type="ORF">SEA_VIOLETZ_66</name>
</gene>
<proteinExistence type="predicted"/>
<sequence>MDEWPELEALGRAMDAWDDWPLSPLYDRAQAVIDAARDVVRNYRETKALVEHYKAMPVDADQVRRAMGLPPVGDAEATKACIEIPVPEGYDEPCPNGCGVYVVKGYSHFNCPKEAGGDRHRDD</sequence>
<accession>A0A7G9W375</accession>
<organism evidence="1 2">
    <name type="scientific">Mycobacterium phage VioletZ</name>
    <dbReference type="NCBI Taxonomy" id="2768140"/>
    <lineage>
        <taxon>Viruses</taxon>
        <taxon>Duplodnaviria</taxon>
        <taxon>Heunggongvirae</taxon>
        <taxon>Uroviricota</taxon>
        <taxon>Caudoviricetes</taxon>
        <taxon>Bclasvirinae</taxon>
        <taxon>Coopervirus</taxon>
        <taxon>Coopervirus brownCNA</taxon>
    </lineage>
</organism>
<evidence type="ECO:0000313" key="2">
    <source>
        <dbReference type="Proteomes" id="UP000516231"/>
    </source>
</evidence>
<name>A0A7G9W375_9CAUD</name>
<evidence type="ECO:0000313" key="1">
    <source>
        <dbReference type="EMBL" id="QNO13088.1"/>
    </source>
</evidence>
<protein>
    <submittedName>
        <fullName evidence="1">Uncharacterized protein</fullName>
    </submittedName>
</protein>
<dbReference type="Proteomes" id="UP000516231">
    <property type="component" value="Segment"/>
</dbReference>
<dbReference type="EMBL" id="MT897910">
    <property type="protein sequence ID" value="QNO13088.1"/>
    <property type="molecule type" value="Genomic_DNA"/>
</dbReference>
<reference evidence="1 2" key="1">
    <citation type="submission" date="2020-08" db="EMBL/GenBank/DDBJ databases">
        <authorList>
            <person name="Applegate J.M."/>
            <person name="Elsey S.G."/>
            <person name="Frerichs V.R."/>
            <person name="Gentilo M."/>
            <person name="Jackson G."/>
            <person name="Knight-Lieberman V.G."/>
            <person name="Ly A.U."/>
            <person name="Morgan-McNeil M."/>
            <person name="Schebell M.S."/>
            <person name="Securro M.K."/>
            <person name="Cevasco M.E."/>
            <person name="Williams D.C."/>
            <person name="Garlena R.A."/>
            <person name="Russell D.A."/>
            <person name="Pope W.H."/>
            <person name="Jacobs-Sera D."/>
            <person name="Hatfull G.F."/>
        </authorList>
    </citation>
    <scope>NUCLEOTIDE SEQUENCE [LARGE SCALE GENOMIC DNA]</scope>
</reference>